<accession>A0ACB7T7X3</accession>
<name>A0ACB7T7X3_HYAAI</name>
<keyword evidence="2" id="KW-1185">Reference proteome</keyword>
<organism evidence="1 2">
    <name type="scientific">Hyalomma asiaticum</name>
    <name type="common">Tick</name>
    <dbReference type="NCBI Taxonomy" id="266040"/>
    <lineage>
        <taxon>Eukaryota</taxon>
        <taxon>Metazoa</taxon>
        <taxon>Ecdysozoa</taxon>
        <taxon>Arthropoda</taxon>
        <taxon>Chelicerata</taxon>
        <taxon>Arachnida</taxon>
        <taxon>Acari</taxon>
        <taxon>Parasitiformes</taxon>
        <taxon>Ixodida</taxon>
        <taxon>Ixodoidea</taxon>
        <taxon>Ixodidae</taxon>
        <taxon>Hyalomminae</taxon>
        <taxon>Hyalomma</taxon>
    </lineage>
</organism>
<reference evidence="1" key="1">
    <citation type="submission" date="2020-05" db="EMBL/GenBank/DDBJ databases">
        <title>Large-scale comparative analyses of tick genomes elucidate their genetic diversity and vector capacities.</title>
        <authorList>
            <person name="Jia N."/>
            <person name="Wang J."/>
            <person name="Shi W."/>
            <person name="Du L."/>
            <person name="Sun Y."/>
            <person name="Zhan W."/>
            <person name="Jiang J."/>
            <person name="Wang Q."/>
            <person name="Zhang B."/>
            <person name="Ji P."/>
            <person name="Sakyi L.B."/>
            <person name="Cui X."/>
            <person name="Yuan T."/>
            <person name="Jiang B."/>
            <person name="Yang W."/>
            <person name="Lam T.T.-Y."/>
            <person name="Chang Q."/>
            <person name="Ding S."/>
            <person name="Wang X."/>
            <person name="Zhu J."/>
            <person name="Ruan X."/>
            <person name="Zhao L."/>
            <person name="Wei J."/>
            <person name="Que T."/>
            <person name="Du C."/>
            <person name="Cheng J."/>
            <person name="Dai P."/>
            <person name="Han X."/>
            <person name="Huang E."/>
            <person name="Gao Y."/>
            <person name="Liu J."/>
            <person name="Shao H."/>
            <person name="Ye R."/>
            <person name="Li L."/>
            <person name="Wei W."/>
            <person name="Wang X."/>
            <person name="Wang C."/>
            <person name="Yang T."/>
            <person name="Huo Q."/>
            <person name="Li W."/>
            <person name="Guo W."/>
            <person name="Chen H."/>
            <person name="Zhou L."/>
            <person name="Ni X."/>
            <person name="Tian J."/>
            <person name="Zhou Y."/>
            <person name="Sheng Y."/>
            <person name="Liu T."/>
            <person name="Pan Y."/>
            <person name="Xia L."/>
            <person name="Li J."/>
            <person name="Zhao F."/>
            <person name="Cao W."/>
        </authorList>
    </citation>
    <scope>NUCLEOTIDE SEQUENCE</scope>
    <source>
        <strain evidence="1">Hyas-2018</strain>
    </source>
</reference>
<sequence>MRRAFAAIIFATTFSRSLRCRGTPEEQRSHEGRRLEKRERTRPGRRVLAPYGEVTDVNRERWRVSGVSAKGSTTRVLSLKVKAGVTIEDVPHQVRVAGELALVVIPGKGHIRRDCPIPRCQRCRRFGHDETQCVPTYANITGPTTNKNASENFMDEVEAEEAAATAPEKPKKLEPPPTSDMPPLKQRRLDAAAESSHQTSVEEADTRQLEDADHESPKHGEPSSTSVRSEARRHWLSRQAELRSAFGAGTQGIYGVNVAFPAARKRGKT</sequence>
<comment type="caution">
    <text evidence="1">The sequence shown here is derived from an EMBL/GenBank/DDBJ whole genome shotgun (WGS) entry which is preliminary data.</text>
</comment>
<gene>
    <name evidence="1" type="ORF">HPB50_016903</name>
</gene>
<protein>
    <submittedName>
        <fullName evidence="1">Uncharacterized protein</fullName>
    </submittedName>
</protein>
<evidence type="ECO:0000313" key="2">
    <source>
        <dbReference type="Proteomes" id="UP000821845"/>
    </source>
</evidence>
<evidence type="ECO:0000313" key="1">
    <source>
        <dbReference type="EMBL" id="KAH6943168.1"/>
    </source>
</evidence>
<proteinExistence type="predicted"/>
<dbReference type="EMBL" id="CM023490">
    <property type="protein sequence ID" value="KAH6943168.1"/>
    <property type="molecule type" value="Genomic_DNA"/>
</dbReference>
<dbReference type="Proteomes" id="UP000821845">
    <property type="component" value="Chromosome 10"/>
</dbReference>